<feature type="transmembrane region" description="Helical" evidence="3">
    <location>
        <begin position="194"/>
        <end position="215"/>
    </location>
</feature>
<dbReference type="Pfam" id="PF00990">
    <property type="entry name" value="GGDEF"/>
    <property type="match status" value="1"/>
</dbReference>
<feature type="transmembrane region" description="Helical" evidence="3">
    <location>
        <begin position="113"/>
        <end position="134"/>
    </location>
</feature>
<dbReference type="SMART" id="SM00267">
    <property type="entry name" value="GGDEF"/>
    <property type="match status" value="1"/>
</dbReference>
<evidence type="ECO:0000313" key="6">
    <source>
        <dbReference type="Proteomes" id="UP000177515"/>
    </source>
</evidence>
<evidence type="ECO:0000313" key="5">
    <source>
        <dbReference type="EMBL" id="AOZ10823.1"/>
    </source>
</evidence>
<dbReference type="Proteomes" id="UP000177515">
    <property type="component" value="Chromosome 2"/>
</dbReference>
<keyword evidence="3" id="KW-0472">Membrane</keyword>
<feature type="transmembrane region" description="Helical" evidence="3">
    <location>
        <begin position="34"/>
        <end position="53"/>
    </location>
</feature>
<evidence type="ECO:0000256" key="1">
    <source>
        <dbReference type="ARBA" id="ARBA00012528"/>
    </source>
</evidence>
<proteinExistence type="predicted"/>
<dbReference type="InterPro" id="IPR043128">
    <property type="entry name" value="Rev_trsase/Diguanyl_cyclase"/>
</dbReference>
<accession>A0ABM6FFW0</accession>
<evidence type="ECO:0000256" key="2">
    <source>
        <dbReference type="ARBA" id="ARBA00034247"/>
    </source>
</evidence>
<dbReference type="PANTHER" id="PTHR45138:SF9">
    <property type="entry name" value="DIGUANYLATE CYCLASE DGCM-RELATED"/>
    <property type="match status" value="1"/>
</dbReference>
<feature type="domain" description="GGDEF" evidence="4">
    <location>
        <begin position="257"/>
        <end position="389"/>
    </location>
</feature>
<dbReference type="SUPFAM" id="SSF55073">
    <property type="entry name" value="Nucleotide cyclase"/>
    <property type="match status" value="1"/>
</dbReference>
<evidence type="ECO:0000259" key="4">
    <source>
        <dbReference type="PROSITE" id="PS50887"/>
    </source>
</evidence>
<dbReference type="EMBL" id="CP017755">
    <property type="protein sequence ID" value="AOZ10823.1"/>
    <property type="molecule type" value="Genomic_DNA"/>
</dbReference>
<dbReference type="InterPro" id="IPR000160">
    <property type="entry name" value="GGDEF_dom"/>
</dbReference>
<organism evidence="5 6">
    <name type="scientific">Cupriavidus malaysiensis</name>
    <dbReference type="NCBI Taxonomy" id="367825"/>
    <lineage>
        <taxon>Bacteria</taxon>
        <taxon>Pseudomonadati</taxon>
        <taxon>Pseudomonadota</taxon>
        <taxon>Betaproteobacteria</taxon>
        <taxon>Burkholderiales</taxon>
        <taxon>Burkholderiaceae</taxon>
        <taxon>Cupriavidus</taxon>
    </lineage>
</organism>
<dbReference type="InterPro" id="IPR029787">
    <property type="entry name" value="Nucleotide_cyclase"/>
</dbReference>
<keyword evidence="3" id="KW-1133">Transmembrane helix</keyword>
<protein>
    <recommendedName>
        <fullName evidence="1">diguanylate cyclase</fullName>
        <ecNumber evidence="1">2.7.7.65</ecNumber>
    </recommendedName>
</protein>
<sequence length="406" mass="43771">MLAIQIAMPVLGAMMLVMVWSLRRCDVPGVRQWWQGNVAVAMSLLLFGLRGHASDLLSVITANLLLLWGSAQFYAGLLRFSGRRPDWRRLWWAIAAVTAGVVAWRYGRDDFNLRVACVSALQAALSLHAGIVLLRRDREAVGQRHAASRYATAACALFFGTVYLLRSLLSAQAALAALADGAPGHSLAPAGLHIGFLLLGPLAMPAMTLCTVVMIHDRLVRRLEDAANTDFLTGTLSRQAFESEAARQFAAARRQGLSLTLLIVDIDHFKHVNDRFGHHAGDVVLQRFARLARTQTRPADRLGRLGGEEFAILLPELGGNAARRIAERIRVLAAADRVDGDFGTVGYTLSAGLATLRPGEGLAELAARADAALYQAKQHGRNRVRAAEDTVDATPLLARAAVAGAA</sequence>
<dbReference type="InterPro" id="IPR050469">
    <property type="entry name" value="Diguanylate_Cyclase"/>
</dbReference>
<keyword evidence="3" id="KW-0812">Transmembrane</keyword>
<dbReference type="Gene3D" id="3.30.70.270">
    <property type="match status" value="1"/>
</dbReference>
<name>A0ABM6FFW0_9BURK</name>
<dbReference type="CDD" id="cd01949">
    <property type="entry name" value="GGDEF"/>
    <property type="match status" value="1"/>
</dbReference>
<comment type="catalytic activity">
    <reaction evidence="2">
        <text>2 GTP = 3',3'-c-di-GMP + 2 diphosphate</text>
        <dbReference type="Rhea" id="RHEA:24898"/>
        <dbReference type="ChEBI" id="CHEBI:33019"/>
        <dbReference type="ChEBI" id="CHEBI:37565"/>
        <dbReference type="ChEBI" id="CHEBI:58805"/>
        <dbReference type="EC" id="2.7.7.65"/>
    </reaction>
</comment>
<dbReference type="EC" id="2.7.7.65" evidence="1"/>
<feature type="transmembrane region" description="Helical" evidence="3">
    <location>
        <begin position="146"/>
        <end position="165"/>
    </location>
</feature>
<feature type="transmembrane region" description="Helical" evidence="3">
    <location>
        <begin position="59"/>
        <end position="78"/>
    </location>
</feature>
<dbReference type="PANTHER" id="PTHR45138">
    <property type="entry name" value="REGULATORY COMPONENTS OF SENSORY TRANSDUCTION SYSTEM"/>
    <property type="match status" value="1"/>
</dbReference>
<dbReference type="NCBIfam" id="TIGR00254">
    <property type="entry name" value="GGDEF"/>
    <property type="match status" value="1"/>
</dbReference>
<evidence type="ECO:0000256" key="3">
    <source>
        <dbReference type="SAM" id="Phobius"/>
    </source>
</evidence>
<feature type="transmembrane region" description="Helical" evidence="3">
    <location>
        <begin position="90"/>
        <end position="107"/>
    </location>
</feature>
<dbReference type="PROSITE" id="PS50887">
    <property type="entry name" value="GGDEF"/>
    <property type="match status" value="1"/>
</dbReference>
<reference evidence="5 6" key="1">
    <citation type="submission" date="2016-10" db="EMBL/GenBank/DDBJ databases">
        <title>Complete genome sequences of three Cupriavidus strains isolated from various Malaysian environments.</title>
        <authorList>
            <person name="Abdullah A.A.-A."/>
            <person name="Shafie N.A.H."/>
            <person name="Lau N.S."/>
        </authorList>
    </citation>
    <scope>NUCLEOTIDE SEQUENCE [LARGE SCALE GENOMIC DNA]</scope>
    <source>
        <strain evidence="5 6">USMAA1020</strain>
    </source>
</reference>
<feature type="transmembrane region" description="Helical" evidence="3">
    <location>
        <begin position="6"/>
        <end position="22"/>
    </location>
</feature>
<gene>
    <name evidence="5" type="ORF">BKK80_26265</name>
</gene>
<keyword evidence="6" id="KW-1185">Reference proteome</keyword>